<evidence type="ECO:0000313" key="6">
    <source>
        <dbReference type="Proteomes" id="UP000239504"/>
    </source>
</evidence>
<dbReference type="UniPathway" id="UPA00185">
    <property type="reaction ID" value="UER00280"/>
</dbReference>
<dbReference type="InterPro" id="IPR007079">
    <property type="entry name" value="SuccinylArg_d-Hdrlase_AstB"/>
</dbReference>
<feature type="binding site" evidence="3">
    <location>
        <begin position="19"/>
        <end position="28"/>
    </location>
    <ligand>
        <name>substrate</name>
    </ligand>
</feature>
<feature type="active site" evidence="3">
    <location>
        <position position="174"/>
    </location>
</feature>
<gene>
    <name evidence="3 5" type="primary">astB</name>
    <name evidence="5" type="ORF">CW354_21380</name>
</gene>
<keyword evidence="1 3" id="KW-0056">Arginine metabolism</keyword>
<evidence type="ECO:0000256" key="1">
    <source>
        <dbReference type="ARBA" id="ARBA00022503"/>
    </source>
</evidence>
<dbReference type="AlphaFoldDB" id="A0A2S7JZ59"/>
<dbReference type="GO" id="GO:0019545">
    <property type="term" value="P:L-arginine catabolic process to succinate"/>
    <property type="evidence" value="ECO:0007669"/>
    <property type="project" value="UniProtKB-UniRule"/>
</dbReference>
<comment type="caution">
    <text evidence="5">The sequence shown here is derived from an EMBL/GenBank/DDBJ whole genome shotgun (WGS) entry which is preliminary data.</text>
</comment>
<comment type="pathway">
    <text evidence="3">Amino-acid degradation; L-arginine degradation via AST pathway; L-glutamate and succinate from L-arginine: step 2/5.</text>
</comment>
<dbReference type="PANTHER" id="PTHR30420:SF2">
    <property type="entry name" value="N-SUCCINYLARGININE DIHYDROLASE"/>
    <property type="match status" value="1"/>
</dbReference>
<dbReference type="GO" id="GO:0019544">
    <property type="term" value="P:L-arginine catabolic process to L-glutamate"/>
    <property type="evidence" value="ECO:0007669"/>
    <property type="project" value="UniProtKB-UniRule"/>
</dbReference>
<dbReference type="RefSeq" id="WP_104832136.1">
    <property type="nucleotide sequence ID" value="NZ_PJCH01000017.1"/>
</dbReference>
<dbReference type="Proteomes" id="UP000239504">
    <property type="component" value="Unassembled WGS sequence"/>
</dbReference>
<dbReference type="GO" id="GO:0009015">
    <property type="term" value="F:N-succinylarginine dihydrolase activity"/>
    <property type="evidence" value="ECO:0007669"/>
    <property type="project" value="UniProtKB-UniRule"/>
</dbReference>
<keyword evidence="6" id="KW-1185">Reference proteome</keyword>
<feature type="binding site" evidence="3">
    <location>
        <position position="206"/>
    </location>
    <ligand>
        <name>substrate</name>
    </ligand>
</feature>
<protein>
    <recommendedName>
        <fullName evidence="3 4">N-succinylarginine dihydrolase</fullName>
        <ecNumber evidence="3 4">3.5.3.23</ecNumber>
    </recommendedName>
</protein>
<feature type="active site" description="Nucleophile" evidence="3">
    <location>
        <position position="359"/>
    </location>
</feature>
<evidence type="ECO:0000313" key="5">
    <source>
        <dbReference type="EMBL" id="PQA85496.1"/>
    </source>
</evidence>
<dbReference type="InterPro" id="IPR037031">
    <property type="entry name" value="AstB_sf"/>
</dbReference>
<evidence type="ECO:0000256" key="2">
    <source>
        <dbReference type="ARBA" id="ARBA00022801"/>
    </source>
</evidence>
<dbReference type="PANTHER" id="PTHR30420">
    <property type="entry name" value="N-SUCCINYLARGININE DIHYDROLASE"/>
    <property type="match status" value="1"/>
</dbReference>
<dbReference type="NCBIfam" id="NF009789">
    <property type="entry name" value="PRK13281.1"/>
    <property type="match status" value="1"/>
</dbReference>
<feature type="binding site" evidence="3">
    <location>
        <position position="110"/>
    </location>
    <ligand>
        <name>substrate</name>
    </ligand>
</feature>
<accession>A0A2S7JZ59</accession>
<keyword evidence="2 3" id="KW-0378">Hydrolase</keyword>
<dbReference type="Pfam" id="PF04996">
    <property type="entry name" value="AstB"/>
    <property type="match status" value="1"/>
</dbReference>
<dbReference type="OrthoDB" id="248552at2"/>
<comment type="similarity">
    <text evidence="3">Belongs to the succinylarginine dihydrolase family.</text>
</comment>
<organism evidence="5 6">
    <name type="scientific">Hyphococcus luteus</name>
    <dbReference type="NCBI Taxonomy" id="2058213"/>
    <lineage>
        <taxon>Bacteria</taxon>
        <taxon>Pseudomonadati</taxon>
        <taxon>Pseudomonadota</taxon>
        <taxon>Alphaproteobacteria</taxon>
        <taxon>Parvularculales</taxon>
        <taxon>Parvularculaceae</taxon>
        <taxon>Hyphococcus</taxon>
    </lineage>
</organism>
<proteinExistence type="inferred from homology"/>
<evidence type="ECO:0000256" key="3">
    <source>
        <dbReference type="HAMAP-Rule" id="MF_01172"/>
    </source>
</evidence>
<feature type="active site" evidence="3">
    <location>
        <position position="242"/>
    </location>
</feature>
<dbReference type="EC" id="3.5.3.23" evidence="3 4"/>
<evidence type="ECO:0000256" key="4">
    <source>
        <dbReference type="NCBIfam" id="TIGR03241"/>
    </source>
</evidence>
<dbReference type="HAMAP" id="MF_01172">
    <property type="entry name" value="AstB"/>
    <property type="match status" value="1"/>
</dbReference>
<feature type="binding site" evidence="3">
    <location>
        <begin position="137"/>
        <end position="138"/>
    </location>
    <ligand>
        <name>substrate</name>
    </ligand>
</feature>
<comment type="function">
    <text evidence="3">Catalyzes the hydrolysis of N(2)-succinylarginine into N(2)-succinylornithine, ammonia and CO(2).</text>
</comment>
<dbReference type="Gene3D" id="3.75.10.20">
    <property type="entry name" value="Succinylarginine dihydrolase"/>
    <property type="match status" value="1"/>
</dbReference>
<dbReference type="SUPFAM" id="SSF55909">
    <property type="entry name" value="Pentein"/>
    <property type="match status" value="1"/>
</dbReference>
<comment type="subunit">
    <text evidence="3">Homodimer.</text>
</comment>
<sequence>MTYAEYNFDGLIGPTHNYAGLSFGNLASAKNAGAASNPKEAALQGLAKMREAMGLGLKQGFLPPHDRPHLKTLRALGFSGTDKKIIESAARTSPEILANCYAASPMWTANAGTVAPSPDTLDKKAHFTAANLAANFHRAIEADVTARVLAHIFDDDTHFVHHPPLPGGMHFGDEGAANHGRLCENHGQKGVHLFVFGEDGEKFPARQKLRASEAVARNHRLDPAKTVFLKQSGAALDAGAFHNDVVGVANGTVLFLHEESFADKETAYREIREAAPFVEIIEATAKDVSLEDCINSYLFNSQLLTLPGGEMALLLPVEAGENPRVKAFVDETLSKNNPINRAIYKDVRESMRNGGGPACLRLRVVLSEEEAAAANPNFILDEDRITQLEHWVKAHYRDRLTPDDLADPALMEESLAATQALTDLLSMGAFYDFQR</sequence>
<reference evidence="5 6" key="1">
    <citation type="submission" date="2017-12" db="EMBL/GenBank/DDBJ databases">
        <authorList>
            <person name="Hurst M.R.H."/>
        </authorList>
    </citation>
    <scope>NUCLEOTIDE SEQUENCE [LARGE SCALE GENOMIC DNA]</scope>
    <source>
        <strain evidence="5 6">SY-3-19</strain>
    </source>
</reference>
<comment type="catalytic activity">
    <reaction evidence="3">
        <text>N(2)-succinyl-L-arginine + 2 H2O + 2 H(+) = N(2)-succinyl-L-ornithine + 2 NH4(+) + CO2</text>
        <dbReference type="Rhea" id="RHEA:19533"/>
        <dbReference type="ChEBI" id="CHEBI:15377"/>
        <dbReference type="ChEBI" id="CHEBI:15378"/>
        <dbReference type="ChEBI" id="CHEBI:16526"/>
        <dbReference type="ChEBI" id="CHEBI:28938"/>
        <dbReference type="ChEBI" id="CHEBI:58241"/>
        <dbReference type="ChEBI" id="CHEBI:58514"/>
        <dbReference type="EC" id="3.5.3.23"/>
    </reaction>
</comment>
<feature type="binding site" evidence="3">
    <location>
        <position position="353"/>
    </location>
    <ligand>
        <name>substrate</name>
    </ligand>
</feature>
<dbReference type="NCBIfam" id="TIGR03241">
    <property type="entry name" value="arg_catab_astB"/>
    <property type="match status" value="1"/>
</dbReference>
<dbReference type="EMBL" id="PJCH01000017">
    <property type="protein sequence ID" value="PQA85496.1"/>
    <property type="molecule type" value="Genomic_DNA"/>
</dbReference>
<feature type="binding site" evidence="3">
    <location>
        <position position="244"/>
    </location>
    <ligand>
        <name>substrate</name>
    </ligand>
</feature>
<name>A0A2S7JZ59_9PROT</name>